<evidence type="ECO:0008006" key="5">
    <source>
        <dbReference type="Google" id="ProtNLM"/>
    </source>
</evidence>
<dbReference type="InterPro" id="IPR025566">
    <property type="entry name" value="DUF4331"/>
</dbReference>
<dbReference type="CDD" id="cd12087">
    <property type="entry name" value="TM_EGFR-like"/>
    <property type="match status" value="1"/>
</dbReference>
<feature type="region of interest" description="Disordered" evidence="1">
    <location>
        <begin position="474"/>
        <end position="506"/>
    </location>
</feature>
<dbReference type="AlphaFoldDB" id="A0A8J3Z2Q7"/>
<evidence type="ECO:0000313" key="4">
    <source>
        <dbReference type="Proteomes" id="UP000612585"/>
    </source>
</evidence>
<dbReference type="RefSeq" id="WP_203991795.1">
    <property type="nucleotide sequence ID" value="NZ_BOPG01000015.1"/>
</dbReference>
<protein>
    <recommendedName>
        <fullName evidence="5">DUF4331 domain-containing protein</fullName>
    </recommendedName>
</protein>
<evidence type="ECO:0000256" key="2">
    <source>
        <dbReference type="SAM" id="Phobius"/>
    </source>
</evidence>
<feature type="compositionally biased region" description="Low complexity" evidence="1">
    <location>
        <begin position="480"/>
        <end position="501"/>
    </location>
</feature>
<comment type="caution">
    <text evidence="3">The sequence shown here is derived from an EMBL/GenBank/DDBJ whole genome shotgun (WGS) entry which is preliminary data.</text>
</comment>
<keyword evidence="4" id="KW-1185">Reference proteome</keyword>
<keyword evidence="2" id="KW-0472">Membrane</keyword>
<accession>A0A8J3Z2Q7</accession>
<keyword evidence="2" id="KW-1133">Transmembrane helix</keyword>
<evidence type="ECO:0000256" key="1">
    <source>
        <dbReference type="SAM" id="MobiDB-lite"/>
    </source>
</evidence>
<evidence type="ECO:0000313" key="3">
    <source>
        <dbReference type="EMBL" id="GIJ55248.1"/>
    </source>
</evidence>
<gene>
    <name evidence="3" type="ORF">Vau01_027640</name>
</gene>
<dbReference type="EMBL" id="BOPG01000015">
    <property type="protein sequence ID" value="GIJ55248.1"/>
    <property type="molecule type" value="Genomic_DNA"/>
</dbReference>
<organism evidence="3 4">
    <name type="scientific">Virgisporangium aurantiacum</name>
    <dbReference type="NCBI Taxonomy" id="175570"/>
    <lineage>
        <taxon>Bacteria</taxon>
        <taxon>Bacillati</taxon>
        <taxon>Actinomycetota</taxon>
        <taxon>Actinomycetes</taxon>
        <taxon>Micromonosporales</taxon>
        <taxon>Micromonosporaceae</taxon>
        <taxon>Virgisporangium</taxon>
    </lineage>
</organism>
<sequence length="560" mass="58966">MTAQKNRRLPAAIGALGLVLAGALVGLGPGTSVASSHREAPLIAADPAVDNTDVYAFVSPERPDYVTFIANFQPFSEPNGGPNFFPFATDAVYLVNVDSDGDAKADAVFRWTFKTIDKRGGNTFLYNNGPVTSLDDENLLFRQTYTLESSFNGEPFKTRVTDAPVAPSRVGLKSMPDYNALRQQATKQLQGGWNSFAGQADDPFFLDLRVFDLLYGGDLSETGQDTVAGYNVNTIALQVPFKDVALKGDAKRNPVIGVWSTTERNKVRISGQNGGVTGDRVQVSRLGNPLVNEVVVPANLKDAFNSIKPDQDAKIQAVVNRVTDPELARLIELLYGIKAPATPRNDLVEIFLTGITTKANGPIQADLNSQLNNMDVNPQKFVPSEQLRLNLSIPPTAQPDRLGVLAKDLQGFPNGRRLTDDVVDIEIQAVVGAAQSGQLVQALAAGDKVDQNDNQFSGAFPYVALPNVGAVNKGGGSAGAAGDSGSAGAPAGGAPNPTASGQAAAPGDTGDLTNVAAITTGGVGVFAVLAALGFFLWFRRRRPRAALVSPQSAPPAGPND</sequence>
<keyword evidence="2" id="KW-0812">Transmembrane</keyword>
<name>A0A8J3Z2Q7_9ACTN</name>
<dbReference type="Proteomes" id="UP000612585">
    <property type="component" value="Unassembled WGS sequence"/>
</dbReference>
<dbReference type="Pfam" id="PF14224">
    <property type="entry name" value="DUF4331"/>
    <property type="match status" value="1"/>
</dbReference>
<proteinExistence type="predicted"/>
<reference evidence="3" key="1">
    <citation type="submission" date="2021-01" db="EMBL/GenBank/DDBJ databases">
        <title>Whole genome shotgun sequence of Virgisporangium aurantiacum NBRC 16421.</title>
        <authorList>
            <person name="Komaki H."/>
            <person name="Tamura T."/>
        </authorList>
    </citation>
    <scope>NUCLEOTIDE SEQUENCE</scope>
    <source>
        <strain evidence="3">NBRC 16421</strain>
    </source>
</reference>
<feature type="transmembrane region" description="Helical" evidence="2">
    <location>
        <begin position="515"/>
        <end position="538"/>
    </location>
</feature>